<proteinExistence type="predicted"/>
<sequence length="137" mass="16245">MYHPFHLHGYSFCVMYADQFVNARNKDDITDEDVFKEINAHVNRLKSGYYQNCAPKDTVIVPNTGFVIIRFKANNPGWWFFHCHFIWHTVAGMNVVFHVGTNRDLPNVPSDFPQCYNWTPPVNDYYDNNNNYYYYGK</sequence>
<dbReference type="Proteomes" id="UP000504615">
    <property type="component" value="Unplaced"/>
</dbReference>
<evidence type="ECO:0000256" key="1">
    <source>
        <dbReference type="ARBA" id="ARBA00022723"/>
    </source>
</evidence>
<dbReference type="SUPFAM" id="SSF49503">
    <property type="entry name" value="Cupredoxins"/>
    <property type="match status" value="1"/>
</dbReference>
<organism evidence="5 6">
    <name type="scientific">Pogonomyrmex barbatus</name>
    <name type="common">red harvester ant</name>
    <dbReference type="NCBI Taxonomy" id="144034"/>
    <lineage>
        <taxon>Eukaryota</taxon>
        <taxon>Metazoa</taxon>
        <taxon>Ecdysozoa</taxon>
        <taxon>Arthropoda</taxon>
        <taxon>Hexapoda</taxon>
        <taxon>Insecta</taxon>
        <taxon>Pterygota</taxon>
        <taxon>Neoptera</taxon>
        <taxon>Endopterygota</taxon>
        <taxon>Hymenoptera</taxon>
        <taxon>Apocrita</taxon>
        <taxon>Aculeata</taxon>
        <taxon>Formicoidea</taxon>
        <taxon>Formicidae</taxon>
        <taxon>Myrmicinae</taxon>
        <taxon>Pogonomyrmex</taxon>
    </lineage>
</organism>
<dbReference type="AlphaFoldDB" id="A0A8N1S551"/>
<evidence type="ECO:0000256" key="3">
    <source>
        <dbReference type="ARBA" id="ARBA00023008"/>
    </source>
</evidence>
<gene>
    <name evidence="6" type="primary">LOC105426408</name>
</gene>
<dbReference type="OrthoDB" id="2121828at2759"/>
<evidence type="ECO:0000313" key="5">
    <source>
        <dbReference type="Proteomes" id="UP000504615"/>
    </source>
</evidence>
<feature type="domain" description="Plastocyanin-like" evidence="4">
    <location>
        <begin position="1"/>
        <end position="100"/>
    </location>
</feature>
<dbReference type="PROSITE" id="PS00080">
    <property type="entry name" value="MULTICOPPER_OXIDASE2"/>
    <property type="match status" value="1"/>
</dbReference>
<keyword evidence="5" id="KW-1185">Reference proteome</keyword>
<evidence type="ECO:0000256" key="2">
    <source>
        <dbReference type="ARBA" id="ARBA00023002"/>
    </source>
</evidence>
<reference evidence="6" key="1">
    <citation type="submission" date="2025-08" db="UniProtKB">
        <authorList>
            <consortium name="RefSeq"/>
        </authorList>
    </citation>
    <scope>IDENTIFICATION</scope>
</reference>
<dbReference type="PANTHER" id="PTHR11709:SF394">
    <property type="entry name" value="FI03373P-RELATED"/>
    <property type="match status" value="1"/>
</dbReference>
<dbReference type="GO" id="GO:0016491">
    <property type="term" value="F:oxidoreductase activity"/>
    <property type="evidence" value="ECO:0007669"/>
    <property type="project" value="UniProtKB-KW"/>
</dbReference>
<accession>A0A8N1S551</accession>
<dbReference type="PANTHER" id="PTHR11709">
    <property type="entry name" value="MULTI-COPPER OXIDASE"/>
    <property type="match status" value="1"/>
</dbReference>
<dbReference type="GeneID" id="105426408"/>
<name>A0A8N1S551_9HYME</name>
<dbReference type="RefSeq" id="XP_025073871.1">
    <property type="nucleotide sequence ID" value="XM_025218086.1"/>
</dbReference>
<keyword evidence="2" id="KW-0560">Oxidoreductase</keyword>
<dbReference type="InterPro" id="IPR002355">
    <property type="entry name" value="Cu_oxidase_Cu_BS"/>
</dbReference>
<dbReference type="PROSITE" id="PS00079">
    <property type="entry name" value="MULTICOPPER_OXIDASE1"/>
    <property type="match status" value="1"/>
</dbReference>
<dbReference type="InterPro" id="IPR011706">
    <property type="entry name" value="Cu-oxidase_C"/>
</dbReference>
<keyword evidence="3" id="KW-0186">Copper</keyword>
<dbReference type="InterPro" id="IPR033138">
    <property type="entry name" value="Cu_oxidase_CS"/>
</dbReference>
<dbReference type="Gene3D" id="2.60.40.420">
    <property type="entry name" value="Cupredoxins - blue copper proteins"/>
    <property type="match status" value="1"/>
</dbReference>
<evidence type="ECO:0000259" key="4">
    <source>
        <dbReference type="Pfam" id="PF07731"/>
    </source>
</evidence>
<dbReference type="GO" id="GO:0006826">
    <property type="term" value="P:iron ion transport"/>
    <property type="evidence" value="ECO:0007669"/>
    <property type="project" value="TreeGrafter"/>
</dbReference>
<dbReference type="Pfam" id="PF07731">
    <property type="entry name" value="Cu-oxidase_2"/>
    <property type="match status" value="1"/>
</dbReference>
<protein>
    <submittedName>
        <fullName evidence="6">Laccase-7-like</fullName>
    </submittedName>
</protein>
<dbReference type="GO" id="GO:0005886">
    <property type="term" value="C:plasma membrane"/>
    <property type="evidence" value="ECO:0007669"/>
    <property type="project" value="TreeGrafter"/>
</dbReference>
<dbReference type="InterPro" id="IPR008972">
    <property type="entry name" value="Cupredoxin"/>
</dbReference>
<dbReference type="InterPro" id="IPR045087">
    <property type="entry name" value="Cu-oxidase_fam"/>
</dbReference>
<keyword evidence="1" id="KW-0479">Metal-binding</keyword>
<evidence type="ECO:0000313" key="6">
    <source>
        <dbReference type="RefSeq" id="XP_025073871.1"/>
    </source>
</evidence>
<dbReference type="GO" id="GO:0005507">
    <property type="term" value="F:copper ion binding"/>
    <property type="evidence" value="ECO:0007669"/>
    <property type="project" value="InterPro"/>
</dbReference>
<dbReference type="KEGG" id="pbar:105426408"/>